<dbReference type="Proteomes" id="UP001218188">
    <property type="component" value="Unassembled WGS sequence"/>
</dbReference>
<accession>A0AAD6WQ57</accession>
<evidence type="ECO:0000313" key="3">
    <source>
        <dbReference type="EMBL" id="KAJ7035227.1"/>
    </source>
</evidence>
<protein>
    <submittedName>
        <fullName evidence="2">Uncharacterized protein</fullName>
    </submittedName>
</protein>
<feature type="region of interest" description="Disordered" evidence="1">
    <location>
        <begin position="453"/>
        <end position="472"/>
    </location>
</feature>
<feature type="region of interest" description="Disordered" evidence="1">
    <location>
        <begin position="179"/>
        <end position="213"/>
    </location>
</feature>
<keyword evidence="4" id="KW-1185">Reference proteome</keyword>
<feature type="compositionally biased region" description="Polar residues" evidence="1">
    <location>
        <begin position="107"/>
        <end position="119"/>
    </location>
</feature>
<feature type="compositionally biased region" description="Low complexity" evidence="1">
    <location>
        <begin position="535"/>
        <end position="558"/>
    </location>
</feature>
<feature type="region of interest" description="Disordered" evidence="1">
    <location>
        <begin position="530"/>
        <end position="574"/>
    </location>
</feature>
<name>A0AAD6WQ57_9AGAR</name>
<organism evidence="2 4">
    <name type="scientific">Mycena alexandri</name>
    <dbReference type="NCBI Taxonomy" id="1745969"/>
    <lineage>
        <taxon>Eukaryota</taxon>
        <taxon>Fungi</taxon>
        <taxon>Dikarya</taxon>
        <taxon>Basidiomycota</taxon>
        <taxon>Agaricomycotina</taxon>
        <taxon>Agaricomycetes</taxon>
        <taxon>Agaricomycetidae</taxon>
        <taxon>Agaricales</taxon>
        <taxon>Marasmiineae</taxon>
        <taxon>Mycenaceae</taxon>
        <taxon>Mycena</taxon>
    </lineage>
</organism>
<evidence type="ECO:0000313" key="2">
    <source>
        <dbReference type="EMBL" id="KAJ7023048.1"/>
    </source>
</evidence>
<gene>
    <name evidence="3" type="ORF">C8F04DRAFT_1099476</name>
    <name evidence="2" type="ORF">C8F04DRAFT_1135471</name>
</gene>
<dbReference type="EMBL" id="JARJCM010000195">
    <property type="protein sequence ID" value="KAJ7023048.1"/>
    <property type="molecule type" value="Genomic_DNA"/>
</dbReference>
<sequence>MEALQRSFEALAPSSDENAYDFVDSHITPVTVELDLGALGLEFDKQLTNAIDNLFGDEFAGLHCLEAFTTTTTTAFVSDYKGKGKEVSANLEEIGQPNDGAHKSRGSSDTPLNSAGSTSVCLDEDGVIVRSTKKSAPPPVPSASVSLDEDGVILRSTQNPAPPPLSSGTVCLDEDGVILRSTQNPAPPPLSSADPPTSRTLESAAEKPITRSTNVGAVQSVPFAESFLQGSRPLIHDRSLELITRSTQPPQLHRFIPHQAVSSFAVPITPAGFARNEVPKTGEAFSLSNSTTSHKSLLSPSTTAFQTSTPAIDEDVEMPFSDSCFPSTVSPGGSFQLFQNHDLVFSGNRLPQNPPTLWTARNQRLFGTPCDGSPSTSGAASYSESWSDFNNPVSGFMPAHLQFPPPGLPPPPHPSIFELIQIDTPHPTTTPYIIPAANVPTHVWQQEITREQRTLEKPGKRAKPSRIPAPYFSRTPLVSMTNKRRGKKATTGRFSSIGALSINHDPPPQKYDDLWIDPPTRQGDFLYPMQRYDRSSSPTPSCSSGTSSTSGVSSSVTSRAYGRQLSSPPPFRQRHQRFNTTTREHRGVLGALNAISWLWS</sequence>
<dbReference type="AlphaFoldDB" id="A0AAD6WQ57"/>
<comment type="caution">
    <text evidence="2">The sequence shown here is derived from an EMBL/GenBank/DDBJ whole genome shotgun (WGS) entry which is preliminary data.</text>
</comment>
<dbReference type="EMBL" id="JARJCM010000052">
    <property type="protein sequence ID" value="KAJ7035227.1"/>
    <property type="molecule type" value="Genomic_DNA"/>
</dbReference>
<evidence type="ECO:0000313" key="4">
    <source>
        <dbReference type="Proteomes" id="UP001218188"/>
    </source>
</evidence>
<proteinExistence type="predicted"/>
<evidence type="ECO:0000256" key="1">
    <source>
        <dbReference type="SAM" id="MobiDB-lite"/>
    </source>
</evidence>
<feature type="region of interest" description="Disordered" evidence="1">
    <location>
        <begin position="94"/>
        <end position="119"/>
    </location>
</feature>
<reference evidence="2" key="1">
    <citation type="submission" date="2023-03" db="EMBL/GenBank/DDBJ databases">
        <title>Massive genome expansion in bonnet fungi (Mycena s.s.) driven by repeated elements and novel gene families across ecological guilds.</title>
        <authorList>
            <consortium name="Lawrence Berkeley National Laboratory"/>
            <person name="Harder C.B."/>
            <person name="Miyauchi S."/>
            <person name="Viragh M."/>
            <person name="Kuo A."/>
            <person name="Thoen E."/>
            <person name="Andreopoulos B."/>
            <person name="Lu D."/>
            <person name="Skrede I."/>
            <person name="Drula E."/>
            <person name="Henrissat B."/>
            <person name="Morin E."/>
            <person name="Kohler A."/>
            <person name="Barry K."/>
            <person name="LaButti K."/>
            <person name="Morin E."/>
            <person name="Salamov A."/>
            <person name="Lipzen A."/>
            <person name="Mereny Z."/>
            <person name="Hegedus B."/>
            <person name="Baldrian P."/>
            <person name="Stursova M."/>
            <person name="Weitz H."/>
            <person name="Taylor A."/>
            <person name="Grigoriev I.V."/>
            <person name="Nagy L.G."/>
            <person name="Martin F."/>
            <person name="Kauserud H."/>
        </authorList>
    </citation>
    <scope>NUCLEOTIDE SEQUENCE</scope>
    <source>
        <strain evidence="2">CBHHK200</strain>
    </source>
</reference>